<feature type="region of interest" description="Disordered" evidence="1">
    <location>
        <begin position="101"/>
        <end position="128"/>
    </location>
</feature>
<keyword evidence="2" id="KW-0812">Transmembrane</keyword>
<keyword evidence="2" id="KW-1133">Transmembrane helix</keyword>
<evidence type="ECO:0000256" key="2">
    <source>
        <dbReference type="SAM" id="Phobius"/>
    </source>
</evidence>
<evidence type="ECO:0008006" key="5">
    <source>
        <dbReference type="Google" id="ProtNLM"/>
    </source>
</evidence>
<accession>A0A0L0G710</accession>
<keyword evidence="2" id="KW-0472">Membrane</keyword>
<sequence length="299" mass="33467">MFGILVPFINRFVRKLPDTTVSDDKKGIIASLFHAVFPASVRWMVDWVLQVGPVLVVSLPFFLTPGIITSYGAIFVGQVYPCYMSVTTLIQNGAVRSNVKGKKKAKQLAGKPSKKVPMPRGHENDATRPEARHDVHWLTYWCTYSPLRMGLHVLMVYLPSVPGWYHIELGMVIWLMMKGSGVLVNELDLLLFRRNWKKLDNIQRQKGMMEVGEEPAVKLTETEIKDESTTISATKTIVASPAIKREGRHKEPELDAQTTEQTQLPLRSNTDISTDGPPSSSSNVRKRVGKTPSTGKLNL</sequence>
<evidence type="ECO:0000313" key="3">
    <source>
        <dbReference type="EMBL" id="KNC84800.1"/>
    </source>
</evidence>
<protein>
    <recommendedName>
        <fullName evidence="5">Receptor expression-enhancing protein</fullName>
    </recommendedName>
</protein>
<feature type="compositionally biased region" description="Basic and acidic residues" evidence="1">
    <location>
        <begin position="243"/>
        <end position="253"/>
    </location>
</feature>
<dbReference type="GeneID" id="25903512"/>
<feature type="transmembrane region" description="Helical" evidence="2">
    <location>
        <begin position="164"/>
        <end position="184"/>
    </location>
</feature>
<gene>
    <name evidence="3" type="ORF">SARC_03008</name>
</gene>
<feature type="compositionally biased region" description="Polar residues" evidence="1">
    <location>
        <begin position="256"/>
        <end position="283"/>
    </location>
</feature>
<reference evidence="3 4" key="1">
    <citation type="submission" date="2011-02" db="EMBL/GenBank/DDBJ databases">
        <title>The Genome Sequence of Sphaeroforma arctica JP610.</title>
        <authorList>
            <consortium name="The Broad Institute Genome Sequencing Platform"/>
            <person name="Russ C."/>
            <person name="Cuomo C."/>
            <person name="Young S.K."/>
            <person name="Zeng Q."/>
            <person name="Gargeya S."/>
            <person name="Alvarado L."/>
            <person name="Berlin A."/>
            <person name="Chapman S.B."/>
            <person name="Chen Z."/>
            <person name="Freedman E."/>
            <person name="Gellesch M."/>
            <person name="Goldberg J."/>
            <person name="Griggs A."/>
            <person name="Gujja S."/>
            <person name="Heilman E."/>
            <person name="Heiman D."/>
            <person name="Howarth C."/>
            <person name="Mehta T."/>
            <person name="Neiman D."/>
            <person name="Pearson M."/>
            <person name="Roberts A."/>
            <person name="Saif S."/>
            <person name="Shea T."/>
            <person name="Shenoy N."/>
            <person name="Sisk P."/>
            <person name="Stolte C."/>
            <person name="Sykes S."/>
            <person name="White J."/>
            <person name="Yandava C."/>
            <person name="Burger G."/>
            <person name="Gray M.W."/>
            <person name="Holland P.W.H."/>
            <person name="King N."/>
            <person name="Lang F.B.F."/>
            <person name="Roger A.J."/>
            <person name="Ruiz-Trillo I."/>
            <person name="Haas B."/>
            <person name="Nusbaum C."/>
            <person name="Birren B."/>
        </authorList>
    </citation>
    <scope>NUCLEOTIDE SEQUENCE [LARGE SCALE GENOMIC DNA]</scope>
    <source>
        <strain evidence="3 4">JP610</strain>
    </source>
</reference>
<dbReference type="Pfam" id="PF03134">
    <property type="entry name" value="TB2_DP1_HVA22"/>
    <property type="match status" value="1"/>
</dbReference>
<feature type="region of interest" description="Disordered" evidence="1">
    <location>
        <begin position="235"/>
        <end position="299"/>
    </location>
</feature>
<dbReference type="InterPro" id="IPR004345">
    <property type="entry name" value="TB2_DP1_HVA22"/>
</dbReference>
<evidence type="ECO:0000313" key="4">
    <source>
        <dbReference type="Proteomes" id="UP000054560"/>
    </source>
</evidence>
<dbReference type="Proteomes" id="UP000054560">
    <property type="component" value="Unassembled WGS sequence"/>
</dbReference>
<dbReference type="AlphaFoldDB" id="A0A0L0G710"/>
<name>A0A0L0G710_9EUKA</name>
<keyword evidence="4" id="KW-1185">Reference proteome</keyword>
<organism evidence="3 4">
    <name type="scientific">Sphaeroforma arctica JP610</name>
    <dbReference type="NCBI Taxonomy" id="667725"/>
    <lineage>
        <taxon>Eukaryota</taxon>
        <taxon>Ichthyosporea</taxon>
        <taxon>Ichthyophonida</taxon>
        <taxon>Sphaeroforma</taxon>
    </lineage>
</organism>
<proteinExistence type="predicted"/>
<feature type="transmembrane region" description="Helical" evidence="2">
    <location>
        <begin position="47"/>
        <end position="68"/>
    </location>
</feature>
<dbReference type="EMBL" id="KQ241740">
    <property type="protein sequence ID" value="KNC84800.1"/>
    <property type="molecule type" value="Genomic_DNA"/>
</dbReference>
<dbReference type="RefSeq" id="XP_014158702.1">
    <property type="nucleotide sequence ID" value="XM_014303227.1"/>
</dbReference>
<evidence type="ECO:0000256" key="1">
    <source>
        <dbReference type="SAM" id="MobiDB-lite"/>
    </source>
</evidence>